<dbReference type="Proteomes" id="UP001209570">
    <property type="component" value="Unassembled WGS sequence"/>
</dbReference>
<proteinExistence type="predicted"/>
<reference evidence="2" key="1">
    <citation type="submission" date="2021-12" db="EMBL/GenBank/DDBJ databases">
        <title>Prjna785345.</title>
        <authorList>
            <person name="Rujirawat T."/>
            <person name="Krajaejun T."/>
        </authorList>
    </citation>
    <scope>NUCLEOTIDE SEQUENCE</scope>
    <source>
        <strain evidence="2">Pi057C3</strain>
    </source>
</reference>
<name>A0AAD5LPY5_PYTIN</name>
<protein>
    <submittedName>
        <fullName evidence="2">Uncharacterized protein</fullName>
    </submittedName>
</protein>
<accession>A0AAD5LPY5</accession>
<dbReference type="AlphaFoldDB" id="A0AAD5LPY5"/>
<gene>
    <name evidence="2" type="ORF">P43SY_011903</name>
</gene>
<comment type="caution">
    <text evidence="2">The sequence shown here is derived from an EMBL/GenBank/DDBJ whole genome shotgun (WGS) entry which is preliminary data.</text>
</comment>
<feature type="region of interest" description="Disordered" evidence="1">
    <location>
        <begin position="59"/>
        <end position="82"/>
    </location>
</feature>
<organism evidence="2 3">
    <name type="scientific">Pythium insidiosum</name>
    <name type="common">Pythiosis disease agent</name>
    <dbReference type="NCBI Taxonomy" id="114742"/>
    <lineage>
        <taxon>Eukaryota</taxon>
        <taxon>Sar</taxon>
        <taxon>Stramenopiles</taxon>
        <taxon>Oomycota</taxon>
        <taxon>Peronosporomycetes</taxon>
        <taxon>Pythiales</taxon>
        <taxon>Pythiaceae</taxon>
        <taxon>Pythium</taxon>
    </lineage>
</organism>
<sequence length="82" mass="9010">MVANQPYDFDVPPPEPAIDGEGNLLADQLYDFVTEEPEPPTPNDRTVLLADQLYDFVTEEPSNTDAPQAPPTRMMPTTATSC</sequence>
<keyword evidence="3" id="KW-1185">Reference proteome</keyword>
<evidence type="ECO:0000313" key="2">
    <source>
        <dbReference type="EMBL" id="KAJ0389928.1"/>
    </source>
</evidence>
<evidence type="ECO:0000313" key="3">
    <source>
        <dbReference type="Proteomes" id="UP001209570"/>
    </source>
</evidence>
<dbReference type="EMBL" id="JAKCXM010002860">
    <property type="protein sequence ID" value="KAJ0389928.1"/>
    <property type="molecule type" value="Genomic_DNA"/>
</dbReference>
<feature type="compositionally biased region" description="Low complexity" evidence="1">
    <location>
        <begin position="71"/>
        <end position="82"/>
    </location>
</feature>
<evidence type="ECO:0000256" key="1">
    <source>
        <dbReference type="SAM" id="MobiDB-lite"/>
    </source>
</evidence>